<dbReference type="PROSITE" id="PS50853">
    <property type="entry name" value="FN3"/>
    <property type="match status" value="1"/>
</dbReference>
<feature type="domain" description="Fibronectin type-III" evidence="1">
    <location>
        <begin position="39"/>
        <end position="133"/>
    </location>
</feature>
<dbReference type="Gene3D" id="2.60.40.10">
    <property type="entry name" value="Immunoglobulins"/>
    <property type="match status" value="1"/>
</dbReference>
<gene>
    <name evidence="2" type="ORF">MNOR_LOCUS40949</name>
</gene>
<dbReference type="InterPro" id="IPR003961">
    <property type="entry name" value="FN3_dom"/>
</dbReference>
<dbReference type="CDD" id="cd00063">
    <property type="entry name" value="FN3"/>
    <property type="match status" value="1"/>
</dbReference>
<comment type="caution">
    <text evidence="2">The sequence shown here is derived from an EMBL/GenBank/DDBJ whole genome shotgun (WGS) entry which is preliminary data.</text>
</comment>
<name>A0AAV2SVL3_MEGNR</name>
<dbReference type="EMBL" id="CAXKWB010136321">
    <property type="protein sequence ID" value="CAL4244541.1"/>
    <property type="molecule type" value="Genomic_DNA"/>
</dbReference>
<dbReference type="AlphaFoldDB" id="A0AAV2SVL3"/>
<evidence type="ECO:0000313" key="3">
    <source>
        <dbReference type="Proteomes" id="UP001497623"/>
    </source>
</evidence>
<protein>
    <recommendedName>
        <fullName evidence="1">Fibronectin type-III domain-containing protein</fullName>
    </recommendedName>
</protein>
<organism evidence="2 3">
    <name type="scientific">Meganyctiphanes norvegica</name>
    <name type="common">Northern krill</name>
    <name type="synonym">Thysanopoda norvegica</name>
    <dbReference type="NCBI Taxonomy" id="48144"/>
    <lineage>
        <taxon>Eukaryota</taxon>
        <taxon>Metazoa</taxon>
        <taxon>Ecdysozoa</taxon>
        <taxon>Arthropoda</taxon>
        <taxon>Crustacea</taxon>
        <taxon>Multicrustacea</taxon>
        <taxon>Malacostraca</taxon>
        <taxon>Eumalacostraca</taxon>
        <taxon>Eucarida</taxon>
        <taxon>Euphausiacea</taxon>
        <taxon>Euphausiidae</taxon>
        <taxon>Meganyctiphanes</taxon>
    </lineage>
</organism>
<feature type="non-terminal residue" evidence="2">
    <location>
        <position position="133"/>
    </location>
</feature>
<reference evidence="2 3" key="1">
    <citation type="submission" date="2024-05" db="EMBL/GenBank/DDBJ databases">
        <authorList>
            <person name="Wallberg A."/>
        </authorList>
    </citation>
    <scope>NUCLEOTIDE SEQUENCE [LARGE SCALE GENOMIC DNA]</scope>
</reference>
<evidence type="ECO:0000313" key="2">
    <source>
        <dbReference type="EMBL" id="CAL4244541.1"/>
    </source>
</evidence>
<dbReference type="InterPro" id="IPR013783">
    <property type="entry name" value="Ig-like_fold"/>
</dbReference>
<accession>A0AAV2SVL3</accession>
<dbReference type="SMART" id="SM00060">
    <property type="entry name" value="FN3"/>
    <property type="match status" value="1"/>
</dbReference>
<dbReference type="SUPFAM" id="SSF49265">
    <property type="entry name" value="Fibronectin type III"/>
    <property type="match status" value="1"/>
</dbReference>
<proteinExistence type="predicted"/>
<evidence type="ECO:0000259" key="1">
    <source>
        <dbReference type="PROSITE" id="PS50853"/>
    </source>
</evidence>
<dbReference type="Pfam" id="PF00041">
    <property type="entry name" value="fn3"/>
    <property type="match status" value="1"/>
</dbReference>
<dbReference type="InterPro" id="IPR036116">
    <property type="entry name" value="FN3_sf"/>
</dbReference>
<sequence length="133" mass="15117">MLRDYYLMIAKTYSLSGCTDLYTHPKLTASRLYWDDHPPPLPRCLVFQPVSTNSTVSWKPPDPWMINGINQGYKLQAWKTHPQNSSEPYETLTVPPSPLPHALESAILLGLDKFTNYYITVLCFTNPGDGNRS</sequence>
<dbReference type="Proteomes" id="UP001497623">
    <property type="component" value="Unassembled WGS sequence"/>
</dbReference>
<keyword evidence="3" id="KW-1185">Reference proteome</keyword>